<protein>
    <submittedName>
        <fullName evidence="1">Uncharacterized protein</fullName>
    </submittedName>
</protein>
<evidence type="ECO:0000313" key="1">
    <source>
        <dbReference type="EMBL" id="ABM75726.1"/>
    </source>
</evidence>
<evidence type="ECO:0000313" key="2">
    <source>
        <dbReference type="Proteomes" id="UP000002592"/>
    </source>
</evidence>
<proteinExistence type="predicted"/>
<dbReference type="HOGENOM" id="CLU_3203951_0_0_3"/>
<sequence>MKKLSQVKDQYKKEKISILLSELNSTLDLYREKDIEDEIHMPNNN</sequence>
<dbReference type="RefSeq" id="WP_011823825.1">
    <property type="nucleotide sequence ID" value="NC_008819.1"/>
</dbReference>
<name>A2C2L6_PROM1</name>
<reference evidence="2" key="1">
    <citation type="journal article" date="2007" name="PLoS Genet.">
        <title>Patterns and implications of gene gain and loss in the evolution of Prochlorococcus.</title>
        <authorList>
            <person name="Kettler G.C."/>
            <person name="Martiny A.C."/>
            <person name="Huang K."/>
            <person name="Zucker J."/>
            <person name="Coleman M.L."/>
            <person name="Rodrigue S."/>
            <person name="Chen F."/>
            <person name="Lapidus A."/>
            <person name="Ferriera S."/>
            <person name="Johnson J."/>
            <person name="Steglich C."/>
            <person name="Church G.M."/>
            <person name="Richardson P."/>
            <person name="Chisholm S.W."/>
        </authorList>
    </citation>
    <scope>NUCLEOTIDE SEQUENCE [LARGE SCALE GENOMIC DNA]</scope>
    <source>
        <strain evidence="2">NATL1A</strain>
    </source>
</reference>
<dbReference type="EMBL" id="CP000553">
    <property type="protein sequence ID" value="ABM75726.1"/>
    <property type="molecule type" value="Genomic_DNA"/>
</dbReference>
<accession>A2C2L6</accession>
<gene>
    <name evidence="1" type="ordered locus">NATL1_11681</name>
</gene>
<dbReference type="KEGG" id="pme:NATL1_11681"/>
<organism evidence="1 2">
    <name type="scientific">Prochlorococcus marinus (strain NATL1A)</name>
    <dbReference type="NCBI Taxonomy" id="167555"/>
    <lineage>
        <taxon>Bacteria</taxon>
        <taxon>Bacillati</taxon>
        <taxon>Cyanobacteriota</taxon>
        <taxon>Cyanophyceae</taxon>
        <taxon>Synechococcales</taxon>
        <taxon>Prochlorococcaceae</taxon>
        <taxon>Prochlorococcus</taxon>
    </lineage>
</organism>
<dbReference type="Proteomes" id="UP000002592">
    <property type="component" value="Chromosome"/>
</dbReference>
<dbReference type="AlphaFoldDB" id="A2C2L6"/>